<gene>
    <name evidence="2" type="ORF">BACINT_01252</name>
</gene>
<keyword evidence="1" id="KW-1133">Transmembrane helix</keyword>
<organism evidence="2 3">
    <name type="scientific">Bacteroides intestinalis DSM 17393</name>
    <dbReference type="NCBI Taxonomy" id="471870"/>
    <lineage>
        <taxon>Bacteria</taxon>
        <taxon>Pseudomonadati</taxon>
        <taxon>Bacteroidota</taxon>
        <taxon>Bacteroidia</taxon>
        <taxon>Bacteroidales</taxon>
        <taxon>Bacteroidaceae</taxon>
        <taxon>Bacteroides</taxon>
    </lineage>
</organism>
<dbReference type="Proteomes" id="UP000004596">
    <property type="component" value="Unassembled WGS sequence"/>
</dbReference>
<feature type="transmembrane region" description="Helical" evidence="1">
    <location>
        <begin position="6"/>
        <end position="23"/>
    </location>
</feature>
<evidence type="ECO:0000313" key="2">
    <source>
        <dbReference type="EMBL" id="EDV06167.1"/>
    </source>
</evidence>
<protein>
    <submittedName>
        <fullName evidence="2">Uncharacterized protein</fullName>
    </submittedName>
</protein>
<proteinExistence type="predicted"/>
<reference evidence="2 3" key="1">
    <citation type="submission" date="2008-04" db="EMBL/GenBank/DDBJ databases">
        <title>Draft genome sequence of Bacteroides intestinalis (DSM 17393).</title>
        <authorList>
            <person name="Sudarsanam P."/>
            <person name="Ley R."/>
            <person name="Guruge J."/>
            <person name="Turnbaugh P.J."/>
            <person name="Mahowald M."/>
            <person name="Liep D."/>
            <person name="Gordon J."/>
        </authorList>
    </citation>
    <scope>NUCLEOTIDE SEQUENCE [LARGE SCALE GENOMIC DNA]</scope>
    <source>
        <strain evidence="2 3">DSM 17393</strain>
    </source>
</reference>
<keyword evidence="1" id="KW-0812">Transmembrane</keyword>
<reference evidence="2 3" key="2">
    <citation type="submission" date="2008-04" db="EMBL/GenBank/DDBJ databases">
        <authorList>
            <person name="Fulton L."/>
            <person name="Clifton S."/>
            <person name="Fulton B."/>
            <person name="Xu J."/>
            <person name="Minx P."/>
            <person name="Pepin K.H."/>
            <person name="Johnson M."/>
            <person name="Thiruvilangam P."/>
            <person name="Bhonagiri V."/>
            <person name="Nash W.E."/>
            <person name="Mardis E.R."/>
            <person name="Wilson R.K."/>
        </authorList>
    </citation>
    <scope>NUCLEOTIDE SEQUENCE [LARGE SCALE GENOMIC DNA]</scope>
    <source>
        <strain evidence="2 3">DSM 17393</strain>
    </source>
</reference>
<dbReference type="STRING" id="471870.BACINT_01252"/>
<name>B3C9T8_9BACE</name>
<evidence type="ECO:0000313" key="3">
    <source>
        <dbReference type="Proteomes" id="UP000004596"/>
    </source>
</evidence>
<accession>B3C9T8</accession>
<keyword evidence="1" id="KW-0472">Membrane</keyword>
<sequence length="40" mass="4709">MDFYILYLKISLLLGCYFYMGILPGKKKGVYLDFILKTIL</sequence>
<comment type="caution">
    <text evidence="2">The sequence shown here is derived from an EMBL/GenBank/DDBJ whole genome shotgun (WGS) entry which is preliminary data.</text>
</comment>
<evidence type="ECO:0000256" key="1">
    <source>
        <dbReference type="SAM" id="Phobius"/>
    </source>
</evidence>
<dbReference type="AlphaFoldDB" id="B3C9T8"/>
<dbReference type="EMBL" id="ABJL02000007">
    <property type="protein sequence ID" value="EDV06167.1"/>
    <property type="molecule type" value="Genomic_DNA"/>
</dbReference>